<evidence type="ECO:0000313" key="2">
    <source>
        <dbReference type="EMBL" id="RZV36914.1"/>
    </source>
</evidence>
<organism evidence="2 3">
    <name type="scientific">Candidatus Acidulodesulfobacterium acidiphilum</name>
    <dbReference type="NCBI Taxonomy" id="2597224"/>
    <lineage>
        <taxon>Bacteria</taxon>
        <taxon>Deltaproteobacteria</taxon>
        <taxon>Candidatus Acidulodesulfobacterales</taxon>
        <taxon>Candidatus Acidulodesulfobacterium</taxon>
    </lineage>
</organism>
<dbReference type="Proteomes" id="UP000322454">
    <property type="component" value="Unassembled WGS sequence"/>
</dbReference>
<reference evidence="2 3" key="1">
    <citation type="submission" date="2019-01" db="EMBL/GenBank/DDBJ databases">
        <title>Insights into ecological role of a new deltaproteobacterial order Candidatus Sinidesulfobacterales (Sva0485) by metagenomics and metatranscriptomics.</title>
        <authorList>
            <person name="Tan S."/>
            <person name="Liu J."/>
            <person name="Fang Y."/>
            <person name="Hedlund B."/>
            <person name="Lian Z.-H."/>
            <person name="Huang L.-Y."/>
            <person name="Li J.-T."/>
            <person name="Huang L.-N."/>
            <person name="Li W.-J."/>
            <person name="Jiang H.-C."/>
            <person name="Dong H.-L."/>
            <person name="Shu W.-S."/>
        </authorList>
    </citation>
    <scope>NUCLEOTIDE SEQUENCE [LARGE SCALE GENOMIC DNA]</scope>
    <source>
        <strain evidence="2">AP4</strain>
    </source>
</reference>
<comment type="caution">
    <text evidence="2">The sequence shown here is derived from an EMBL/GenBank/DDBJ whole genome shotgun (WGS) entry which is preliminary data.</text>
</comment>
<sequence length="382" mass="43935">MGYHKETDKFLPLSGGKRGESAEVAEDGGRSLIWEDNDFNFYTKINGEDVFIGRGMNVPFPFEEGDCWSLSDGKTFVYENGIISKVESFNKDGNILKLKECLEDLYFKFEESYLYSDPLGFVHKFDDAKDIEIAGFIAAGFAFGGVPQILKILDKIDGITGHKFYEFTFNFNVKDGLKFFKGFYYRFIKEKDIAALFLILSKIIRQYGSIENFFLIGYSPSDINLKKAIESFCERALRIADFSSIYGTKNLPENSMVRFFFTSPKDNSPCKRINLYLRWMVRNSDNLDFGIWNNGIQPYQLIMPVDTHIGRISKYIGLTKRKNPSFKMAEEITENLKKLDYHDPTKYDFAITRLGILDICKKGGNRLDCDKCGIYAICNFKD</sequence>
<evidence type="ECO:0000256" key="1">
    <source>
        <dbReference type="SAM" id="MobiDB-lite"/>
    </source>
</evidence>
<gene>
    <name evidence="2" type="ORF">EVJ48_09810</name>
</gene>
<dbReference type="GO" id="GO:0006281">
    <property type="term" value="P:DNA repair"/>
    <property type="evidence" value="ECO:0007669"/>
    <property type="project" value="InterPro"/>
</dbReference>
<proteinExistence type="predicted"/>
<dbReference type="Gene3D" id="1.10.1670.10">
    <property type="entry name" value="Helix-hairpin-Helix base-excision DNA repair enzymes (C-terminal)"/>
    <property type="match status" value="1"/>
</dbReference>
<dbReference type="InterPro" id="IPR023170">
    <property type="entry name" value="HhH_base_excis_C"/>
</dbReference>
<feature type="region of interest" description="Disordered" evidence="1">
    <location>
        <begin position="1"/>
        <end position="21"/>
    </location>
</feature>
<dbReference type="SUPFAM" id="SSF48150">
    <property type="entry name" value="DNA-glycosylase"/>
    <property type="match status" value="1"/>
</dbReference>
<evidence type="ECO:0000313" key="3">
    <source>
        <dbReference type="Proteomes" id="UP000322454"/>
    </source>
</evidence>
<dbReference type="GO" id="GO:0003824">
    <property type="term" value="F:catalytic activity"/>
    <property type="evidence" value="ECO:0007669"/>
    <property type="project" value="InterPro"/>
</dbReference>
<dbReference type="NCBIfam" id="TIGR02757">
    <property type="entry name" value="TIGR02757 family protein"/>
    <property type="match status" value="1"/>
</dbReference>
<dbReference type="AlphaFoldDB" id="A0A520X6S8"/>
<protein>
    <submittedName>
        <fullName evidence="2">TIGR02757 family protein</fullName>
    </submittedName>
</protein>
<dbReference type="InterPro" id="IPR014127">
    <property type="entry name" value="CHP02757"/>
</dbReference>
<dbReference type="EMBL" id="SHMQ01000049">
    <property type="protein sequence ID" value="RZV36914.1"/>
    <property type="molecule type" value="Genomic_DNA"/>
</dbReference>
<name>A0A520X6S8_9DELT</name>
<dbReference type="Pfam" id="PF09674">
    <property type="entry name" value="DUF2400"/>
    <property type="match status" value="1"/>
</dbReference>
<accession>A0A520X6S8</accession>
<dbReference type="InterPro" id="IPR011257">
    <property type="entry name" value="DNA_glycosylase"/>
</dbReference>